<reference evidence="2 3" key="1">
    <citation type="submission" date="2019-11" db="EMBL/GenBank/DDBJ databases">
        <title>Novel species isolated from a subtropical stream in China.</title>
        <authorList>
            <person name="Lu H."/>
        </authorList>
    </citation>
    <scope>NUCLEOTIDE SEQUENCE [LARGE SCALE GENOMIC DNA]</scope>
    <source>
        <strain evidence="2 3">FT80W</strain>
    </source>
</reference>
<dbReference type="InterPro" id="IPR038674">
    <property type="entry name" value="CzcE_sf"/>
</dbReference>
<feature type="chain" id="PRO_5026146482" evidence="1">
    <location>
        <begin position="31"/>
        <end position="114"/>
    </location>
</feature>
<evidence type="ECO:0000313" key="2">
    <source>
        <dbReference type="EMBL" id="MRW89896.1"/>
    </source>
</evidence>
<keyword evidence="1" id="KW-0732">Signal</keyword>
<dbReference type="InterPro" id="IPR031560">
    <property type="entry name" value="CzcE"/>
</dbReference>
<gene>
    <name evidence="2" type="ORF">GJ699_07870</name>
</gene>
<feature type="signal peptide" evidence="1">
    <location>
        <begin position="1"/>
        <end position="30"/>
    </location>
</feature>
<evidence type="ECO:0000256" key="1">
    <source>
        <dbReference type="SAM" id="SignalP"/>
    </source>
</evidence>
<accession>A0A6I2L042</accession>
<comment type="caution">
    <text evidence="2">The sequence shown here is derived from an EMBL/GenBank/DDBJ whole genome shotgun (WGS) entry which is preliminary data.</text>
</comment>
<dbReference type="Proteomes" id="UP000433309">
    <property type="component" value="Unassembled WGS sequence"/>
</dbReference>
<evidence type="ECO:0000313" key="3">
    <source>
        <dbReference type="Proteomes" id="UP000433309"/>
    </source>
</evidence>
<dbReference type="Pfam" id="PF16986">
    <property type="entry name" value="CzcE"/>
    <property type="match status" value="1"/>
</dbReference>
<dbReference type="EMBL" id="WKJK01000003">
    <property type="protein sequence ID" value="MRW89896.1"/>
    <property type="molecule type" value="Genomic_DNA"/>
</dbReference>
<keyword evidence="3" id="KW-1185">Reference proteome</keyword>
<organism evidence="2 3">
    <name type="scientific">Duganella guangzhouensis</name>
    <dbReference type="NCBI Taxonomy" id="2666084"/>
    <lineage>
        <taxon>Bacteria</taxon>
        <taxon>Pseudomonadati</taxon>
        <taxon>Pseudomonadota</taxon>
        <taxon>Betaproteobacteria</taxon>
        <taxon>Burkholderiales</taxon>
        <taxon>Oxalobacteraceae</taxon>
        <taxon>Telluria group</taxon>
        <taxon>Duganella</taxon>
    </lineage>
</organism>
<protein>
    <submittedName>
        <fullName evidence="2">CzcE family metal-binding protein</fullName>
    </submittedName>
</protein>
<dbReference type="RefSeq" id="WP_154374808.1">
    <property type="nucleotide sequence ID" value="NZ_WKJK01000003.1"/>
</dbReference>
<dbReference type="AlphaFoldDB" id="A0A6I2L042"/>
<dbReference type="Gene3D" id="2.60.40.2280">
    <property type="entry name" value="Heavy-metal resistance protein CzcE"/>
    <property type="match status" value="1"/>
</dbReference>
<sequence>MTDHSAISMSKRLLLAAVIATAGLSAGAHAAPASDYGHTEPATASEKLINISADTKTVNVENGDTVTFVSGHQTFTWNFRTLRDEDDVRLSTIAPAGFPAKDIEVYVARDPLYR</sequence>
<name>A0A6I2L042_9BURK</name>
<proteinExistence type="predicted"/>